<evidence type="ECO:0000256" key="2">
    <source>
        <dbReference type="ARBA" id="ARBA00022553"/>
    </source>
</evidence>
<sequence>MDDKHVRRRKVSLKSSFTGTDSTTNRSAISAEKTHGTFNFCTVLILFATSCLFVILGVGLYLSPLKNAVIIDGLVNVELTGVYAINSKLSVGKRIENIPSPECIVEGLGGKLYTGLADGRIVCIHPSSDGEIGAGKVENITTGIIQGAAMSTDALGHGRPFGIRLVGKTLYAADAVYGLYTVDIVTKHITILVSTNAKNPPLKFTDDLDITADGNFIYFSDATHNPITHYHLDAYSGICSGRIFRYNTISKRLDEVISGLCFANGVQLSNDEHQLVVVETTRNRIIWYDIETWQPHNVVNVPFLPDNVRMTDSGTYLVAGSGPFLRPWIKYIFFNFPSVRKSMTGLLSSPTLFRTFQNLYAVQHVFVIELSVTGEVLNVMQDADGRLAYAIATATPLSDGRLALGSWHSNHIAIVDTT</sequence>
<organism evidence="7 8">
    <name type="scientific">Ciona savignyi</name>
    <name type="common">Pacific transparent sea squirt</name>
    <dbReference type="NCBI Taxonomy" id="51511"/>
    <lineage>
        <taxon>Eukaryota</taxon>
        <taxon>Metazoa</taxon>
        <taxon>Chordata</taxon>
        <taxon>Tunicata</taxon>
        <taxon>Ascidiacea</taxon>
        <taxon>Phlebobranchia</taxon>
        <taxon>Cionidae</taxon>
        <taxon>Ciona</taxon>
    </lineage>
</organism>
<evidence type="ECO:0000256" key="1">
    <source>
        <dbReference type="ARBA" id="ARBA00009191"/>
    </source>
</evidence>
<keyword evidence="5" id="KW-0472">Membrane</keyword>
<dbReference type="AlphaFoldDB" id="H2Y826"/>
<comment type="similarity">
    <text evidence="1">Belongs to the strictosidine synthase family.</text>
</comment>
<reference evidence="7" key="2">
    <citation type="submission" date="2025-08" db="UniProtKB">
        <authorList>
            <consortium name="Ensembl"/>
        </authorList>
    </citation>
    <scope>IDENTIFICATION</scope>
</reference>
<dbReference type="Proteomes" id="UP000007875">
    <property type="component" value="Unassembled WGS sequence"/>
</dbReference>
<dbReference type="Pfam" id="PF20067">
    <property type="entry name" value="SSL_N"/>
    <property type="match status" value="1"/>
</dbReference>
<evidence type="ECO:0000313" key="8">
    <source>
        <dbReference type="Proteomes" id="UP000007875"/>
    </source>
</evidence>
<evidence type="ECO:0000313" key="7">
    <source>
        <dbReference type="Ensembl" id="ENSCSAVP00000001474.1"/>
    </source>
</evidence>
<dbReference type="Pfam" id="PF03088">
    <property type="entry name" value="Str_synth"/>
    <property type="match status" value="1"/>
</dbReference>
<dbReference type="GeneTree" id="ENSGT00440000039984"/>
<keyword evidence="2" id="KW-0597">Phosphoprotein</keyword>
<keyword evidence="5" id="KW-1133">Transmembrane helix</keyword>
<evidence type="ECO:0000256" key="5">
    <source>
        <dbReference type="SAM" id="Phobius"/>
    </source>
</evidence>
<dbReference type="eggNOG" id="KOG1520">
    <property type="taxonomic scope" value="Eukaryota"/>
</dbReference>
<dbReference type="InParanoid" id="H2Y826"/>
<reference evidence="7" key="3">
    <citation type="submission" date="2025-09" db="UniProtKB">
        <authorList>
            <consortium name="Ensembl"/>
        </authorList>
    </citation>
    <scope>IDENTIFICATION</scope>
</reference>
<evidence type="ECO:0000259" key="6">
    <source>
        <dbReference type="Pfam" id="PF03088"/>
    </source>
</evidence>
<dbReference type="Ensembl" id="ENSCSAVT00000001493.1">
    <property type="protein sequence ID" value="ENSCSAVP00000001474.1"/>
    <property type="gene ID" value="ENSCSAVG00000000840.1"/>
</dbReference>
<evidence type="ECO:0000256" key="3">
    <source>
        <dbReference type="ARBA" id="ARBA00023180"/>
    </source>
</evidence>
<dbReference type="GO" id="GO:0016787">
    <property type="term" value="F:hydrolase activity"/>
    <property type="evidence" value="ECO:0007669"/>
    <property type="project" value="TreeGrafter"/>
</dbReference>
<feature type="region of interest" description="Disordered" evidence="4">
    <location>
        <begin position="1"/>
        <end position="24"/>
    </location>
</feature>
<feature type="domain" description="Strictosidine synthase conserved region" evidence="6">
    <location>
        <begin position="206"/>
        <end position="289"/>
    </location>
</feature>
<name>H2Y826_CIOSA</name>
<dbReference type="HOGENOM" id="CLU_023267_0_0_1"/>
<dbReference type="InterPro" id="IPR011042">
    <property type="entry name" value="6-blade_b-propeller_TolB-like"/>
</dbReference>
<keyword evidence="3" id="KW-0325">Glycoprotein</keyword>
<dbReference type="OMA" id="GRIFRYN"/>
<dbReference type="PANTHER" id="PTHR10426:SF88">
    <property type="entry name" value="ADIPOCYTE PLASMA MEMBRANE-ASSOCIATED PROTEIN HEMOMUCIN-RELATED"/>
    <property type="match status" value="1"/>
</dbReference>
<keyword evidence="5" id="KW-0812">Transmembrane</keyword>
<protein>
    <recommendedName>
        <fullName evidence="6">Strictosidine synthase conserved region domain-containing protein</fullName>
    </recommendedName>
</protein>
<dbReference type="SUPFAM" id="SSF63829">
    <property type="entry name" value="Calcium-dependent phosphotriesterase"/>
    <property type="match status" value="1"/>
</dbReference>
<reference evidence="8" key="1">
    <citation type="submission" date="2003-08" db="EMBL/GenBank/DDBJ databases">
        <authorList>
            <person name="Birren B."/>
            <person name="Nusbaum C."/>
            <person name="Abebe A."/>
            <person name="Abouelleil A."/>
            <person name="Adekoya E."/>
            <person name="Ait-zahra M."/>
            <person name="Allen N."/>
            <person name="Allen T."/>
            <person name="An P."/>
            <person name="Anderson M."/>
            <person name="Anderson S."/>
            <person name="Arachchi H."/>
            <person name="Armbruster J."/>
            <person name="Bachantsang P."/>
            <person name="Baldwin J."/>
            <person name="Barry A."/>
            <person name="Bayul T."/>
            <person name="Blitshsteyn B."/>
            <person name="Bloom T."/>
            <person name="Blye J."/>
            <person name="Boguslavskiy L."/>
            <person name="Borowsky M."/>
            <person name="Boukhgalter B."/>
            <person name="Brunache A."/>
            <person name="Butler J."/>
            <person name="Calixte N."/>
            <person name="Calvo S."/>
            <person name="Camarata J."/>
            <person name="Campo K."/>
            <person name="Chang J."/>
            <person name="Cheshatsang Y."/>
            <person name="Citroen M."/>
            <person name="Collymore A."/>
            <person name="Considine T."/>
            <person name="Cook A."/>
            <person name="Cooke P."/>
            <person name="Corum B."/>
            <person name="Cuomo C."/>
            <person name="David R."/>
            <person name="Dawoe T."/>
            <person name="Degray S."/>
            <person name="Dodge S."/>
            <person name="Dooley K."/>
            <person name="Dorje P."/>
            <person name="Dorjee K."/>
            <person name="Dorris L."/>
            <person name="Duffey N."/>
            <person name="Dupes A."/>
            <person name="Elkins T."/>
            <person name="Engels R."/>
            <person name="Erickson J."/>
            <person name="Farina A."/>
            <person name="Faro S."/>
            <person name="Ferreira P."/>
            <person name="Fischer H."/>
            <person name="Fitzgerald M."/>
            <person name="Foley K."/>
            <person name="Gage D."/>
            <person name="Galagan J."/>
            <person name="Gearin G."/>
            <person name="Gnerre S."/>
            <person name="Gnirke A."/>
            <person name="Goyette A."/>
            <person name="Graham J."/>
            <person name="Grandbois E."/>
            <person name="Gyaltsen K."/>
            <person name="Hafez N."/>
            <person name="Hagopian D."/>
            <person name="Hagos B."/>
            <person name="Hall J."/>
            <person name="Hatcher B."/>
            <person name="Heller A."/>
            <person name="Higgins H."/>
            <person name="Honan T."/>
            <person name="Horn A."/>
            <person name="Houde N."/>
            <person name="Hughes L."/>
            <person name="Hulme W."/>
            <person name="Husby E."/>
            <person name="Iliev I."/>
            <person name="Jaffe D."/>
            <person name="Jones C."/>
            <person name="Kamal M."/>
            <person name="Kamat A."/>
            <person name="Kamvysselis M."/>
            <person name="Karlsson E."/>
            <person name="Kells C."/>
            <person name="Kieu A."/>
            <person name="Kisner P."/>
            <person name="Kodira C."/>
            <person name="Kulbokas E."/>
            <person name="Labutti K."/>
            <person name="Lama D."/>
            <person name="Landers T."/>
            <person name="Leger J."/>
            <person name="Levine S."/>
            <person name="Lewis D."/>
            <person name="Lewis T."/>
            <person name="Lindblad-toh K."/>
            <person name="Liu X."/>
            <person name="Lokyitsang T."/>
            <person name="Lokyitsang Y."/>
            <person name="Lucien O."/>
            <person name="Lui A."/>
            <person name="Ma L.J."/>
            <person name="Mabbitt R."/>
            <person name="Macdonald J."/>
            <person name="Maclean C."/>
            <person name="Major J."/>
            <person name="Manning J."/>
            <person name="Marabella R."/>
            <person name="Maru K."/>
            <person name="Matthews C."/>
            <person name="Mauceli E."/>
            <person name="Mccarthy M."/>
            <person name="Mcdonough S."/>
            <person name="Mcghee T."/>
            <person name="Meldrim J."/>
            <person name="Meneus L."/>
            <person name="Mesirov J."/>
            <person name="Mihalev A."/>
            <person name="Mihova T."/>
            <person name="Mikkelsen T."/>
            <person name="Mlenga V."/>
            <person name="Moru K."/>
            <person name="Mozes J."/>
            <person name="Mulrain L."/>
            <person name="Munson G."/>
            <person name="Naylor J."/>
            <person name="Newes C."/>
            <person name="Nguyen C."/>
            <person name="Nguyen N."/>
            <person name="Nguyen T."/>
            <person name="Nicol R."/>
            <person name="Nielsen C."/>
            <person name="Nizzari M."/>
            <person name="Norbu C."/>
            <person name="Norbu N."/>
            <person name="O'donnell P."/>
            <person name="Okoawo O."/>
            <person name="O'leary S."/>
            <person name="Omotosho B."/>
            <person name="O'neill K."/>
            <person name="Osman S."/>
            <person name="Parker S."/>
            <person name="Perrin D."/>
            <person name="Phunkhang P."/>
            <person name="Piqani B."/>
            <person name="Purcell S."/>
            <person name="Rachupka T."/>
            <person name="Ramasamy U."/>
            <person name="Rameau R."/>
            <person name="Ray V."/>
            <person name="Raymond C."/>
            <person name="Retta R."/>
            <person name="Richardson S."/>
            <person name="Rise C."/>
            <person name="Rodriguez J."/>
            <person name="Rogers J."/>
            <person name="Rogov P."/>
            <person name="Rutman M."/>
            <person name="Schupbach R."/>
            <person name="Seaman C."/>
            <person name="Settipalli S."/>
            <person name="Sharpe T."/>
            <person name="Sheridan J."/>
            <person name="Sherpa N."/>
            <person name="Shi J."/>
            <person name="Smirnov S."/>
            <person name="Smith C."/>
            <person name="Sougnez C."/>
            <person name="Spencer B."/>
            <person name="Stalker J."/>
            <person name="Stange-thomann N."/>
            <person name="Stavropoulos S."/>
            <person name="Stetson K."/>
            <person name="Stone C."/>
            <person name="Stone S."/>
            <person name="Stubbs M."/>
            <person name="Talamas J."/>
            <person name="Tchuinga P."/>
            <person name="Tenzing P."/>
            <person name="Tesfaye S."/>
            <person name="Theodore J."/>
            <person name="Thoulutsang Y."/>
            <person name="Topham K."/>
            <person name="Towey S."/>
            <person name="Tsamla T."/>
            <person name="Tsomo N."/>
            <person name="Vallee D."/>
            <person name="Vassiliev H."/>
            <person name="Venkataraman V."/>
            <person name="Vinson J."/>
            <person name="Vo A."/>
            <person name="Wade C."/>
            <person name="Wang S."/>
            <person name="Wangchuk T."/>
            <person name="Wangdi T."/>
            <person name="Whittaker C."/>
            <person name="Wilkinson J."/>
            <person name="Wu Y."/>
            <person name="Wyman D."/>
            <person name="Yadav S."/>
            <person name="Yang S."/>
            <person name="Yang X."/>
            <person name="Yeager S."/>
            <person name="Yee E."/>
            <person name="Young G."/>
            <person name="Zainoun J."/>
            <person name="Zembeck L."/>
            <person name="Zimmer A."/>
            <person name="Zody M."/>
            <person name="Lander E."/>
        </authorList>
    </citation>
    <scope>NUCLEOTIDE SEQUENCE [LARGE SCALE GENOMIC DNA]</scope>
</reference>
<dbReference type="Gene3D" id="2.120.10.30">
    <property type="entry name" value="TolB, C-terminal domain"/>
    <property type="match status" value="1"/>
</dbReference>
<evidence type="ECO:0000256" key="4">
    <source>
        <dbReference type="SAM" id="MobiDB-lite"/>
    </source>
</evidence>
<proteinExistence type="inferred from homology"/>
<accession>H2Y826</accession>
<dbReference type="STRING" id="51511.ENSCSAVP00000001474"/>
<dbReference type="PANTHER" id="PTHR10426">
    <property type="entry name" value="STRICTOSIDINE SYNTHASE-RELATED"/>
    <property type="match status" value="1"/>
</dbReference>
<feature type="transmembrane region" description="Helical" evidence="5">
    <location>
        <begin position="36"/>
        <end position="62"/>
    </location>
</feature>
<dbReference type="GO" id="GO:0012505">
    <property type="term" value="C:endomembrane system"/>
    <property type="evidence" value="ECO:0007669"/>
    <property type="project" value="TreeGrafter"/>
</dbReference>
<dbReference type="InterPro" id="IPR018119">
    <property type="entry name" value="Strictosidine_synth_cons-reg"/>
</dbReference>
<feature type="compositionally biased region" description="Polar residues" evidence="4">
    <location>
        <begin position="13"/>
        <end position="24"/>
    </location>
</feature>
<keyword evidence="8" id="KW-1185">Reference proteome</keyword>
<feature type="compositionally biased region" description="Basic residues" evidence="4">
    <location>
        <begin position="1"/>
        <end position="12"/>
    </location>
</feature>